<gene>
    <name evidence="1" type="ORF">HK100_007182</name>
</gene>
<accession>A0AAD5SRW7</accession>
<proteinExistence type="predicted"/>
<dbReference type="EMBL" id="JADGJH010003376">
    <property type="protein sequence ID" value="KAJ3091406.1"/>
    <property type="molecule type" value="Genomic_DNA"/>
</dbReference>
<reference evidence="1" key="1">
    <citation type="submission" date="2020-05" db="EMBL/GenBank/DDBJ databases">
        <title>Phylogenomic resolution of chytrid fungi.</title>
        <authorList>
            <person name="Stajich J.E."/>
            <person name="Amses K."/>
            <person name="Simmons R."/>
            <person name="Seto K."/>
            <person name="Myers J."/>
            <person name="Bonds A."/>
            <person name="Quandt C.A."/>
            <person name="Barry K."/>
            <person name="Liu P."/>
            <person name="Grigoriev I."/>
            <person name="Longcore J.E."/>
            <person name="James T.Y."/>
        </authorList>
    </citation>
    <scope>NUCLEOTIDE SEQUENCE</scope>
    <source>
        <strain evidence="1">JEL0513</strain>
    </source>
</reference>
<dbReference type="Proteomes" id="UP001211907">
    <property type="component" value="Unassembled WGS sequence"/>
</dbReference>
<name>A0AAD5SRW7_9FUNG</name>
<evidence type="ECO:0000313" key="1">
    <source>
        <dbReference type="EMBL" id="KAJ3091406.1"/>
    </source>
</evidence>
<sequence length="58" mass="6654">MKPFAAYRIQCREIQVSPQHRPVLAKFPPEIISQVLKHIPIDRQAPKKVGMSSKKLFA</sequence>
<protein>
    <submittedName>
        <fullName evidence="1">Uncharacterized protein</fullName>
    </submittedName>
</protein>
<comment type="caution">
    <text evidence="1">The sequence shown here is derived from an EMBL/GenBank/DDBJ whole genome shotgun (WGS) entry which is preliminary data.</text>
</comment>
<dbReference type="AlphaFoldDB" id="A0AAD5SRW7"/>
<feature type="non-terminal residue" evidence="1">
    <location>
        <position position="58"/>
    </location>
</feature>
<organism evidence="1 2">
    <name type="scientific">Physocladia obscura</name>
    <dbReference type="NCBI Taxonomy" id="109957"/>
    <lineage>
        <taxon>Eukaryota</taxon>
        <taxon>Fungi</taxon>
        <taxon>Fungi incertae sedis</taxon>
        <taxon>Chytridiomycota</taxon>
        <taxon>Chytridiomycota incertae sedis</taxon>
        <taxon>Chytridiomycetes</taxon>
        <taxon>Chytridiales</taxon>
        <taxon>Chytriomycetaceae</taxon>
        <taxon>Physocladia</taxon>
    </lineage>
</organism>
<evidence type="ECO:0000313" key="2">
    <source>
        <dbReference type="Proteomes" id="UP001211907"/>
    </source>
</evidence>
<keyword evidence="2" id="KW-1185">Reference proteome</keyword>